<evidence type="ECO:0000256" key="2">
    <source>
        <dbReference type="ARBA" id="ARBA00004123"/>
    </source>
</evidence>
<feature type="domain" description="Restriction of telomere capping protein 4 C-terminal" evidence="9">
    <location>
        <begin position="420"/>
        <end position="535"/>
    </location>
</feature>
<feature type="compositionally biased region" description="Low complexity" evidence="8">
    <location>
        <begin position="106"/>
        <end position="119"/>
    </location>
</feature>
<evidence type="ECO:0000256" key="7">
    <source>
        <dbReference type="ARBA" id="ARBA00023242"/>
    </source>
</evidence>
<feature type="compositionally biased region" description="Low complexity" evidence="8">
    <location>
        <begin position="141"/>
        <end position="156"/>
    </location>
</feature>
<comment type="similarity">
    <text evidence="4">Belongs to the RTC4 family.</text>
</comment>
<dbReference type="GO" id="GO:0005737">
    <property type="term" value="C:cytoplasm"/>
    <property type="evidence" value="ECO:0007669"/>
    <property type="project" value="UniProtKB-SubCell"/>
</dbReference>
<dbReference type="EMBL" id="JAGMUU010000015">
    <property type="protein sequence ID" value="KAH7137184.1"/>
    <property type="molecule type" value="Genomic_DNA"/>
</dbReference>
<evidence type="ECO:0000313" key="11">
    <source>
        <dbReference type="Proteomes" id="UP000717696"/>
    </source>
</evidence>
<evidence type="ECO:0000256" key="1">
    <source>
        <dbReference type="ARBA" id="ARBA00002738"/>
    </source>
</evidence>
<comment type="caution">
    <text evidence="10">The sequence shown here is derived from an EMBL/GenBank/DDBJ whole genome shotgun (WGS) entry which is preliminary data.</text>
</comment>
<evidence type="ECO:0000256" key="8">
    <source>
        <dbReference type="SAM" id="MobiDB-lite"/>
    </source>
</evidence>
<evidence type="ECO:0000313" key="10">
    <source>
        <dbReference type="EMBL" id="KAH7137184.1"/>
    </source>
</evidence>
<evidence type="ECO:0000256" key="6">
    <source>
        <dbReference type="ARBA" id="ARBA00022490"/>
    </source>
</evidence>
<dbReference type="GO" id="GO:0005634">
    <property type="term" value="C:nucleus"/>
    <property type="evidence" value="ECO:0007669"/>
    <property type="project" value="UniProtKB-SubCell"/>
</dbReference>
<proteinExistence type="inferred from homology"/>
<name>A0A9P9ED43_9HYPO</name>
<dbReference type="AlphaFoldDB" id="A0A9P9ED43"/>
<protein>
    <recommendedName>
        <fullName evidence="5">Restriction of telomere capping protein 4</fullName>
    </recommendedName>
</protein>
<accession>A0A9P9ED43</accession>
<feature type="region of interest" description="Disordered" evidence="8">
    <location>
        <begin position="1"/>
        <end position="264"/>
    </location>
</feature>
<evidence type="ECO:0000256" key="3">
    <source>
        <dbReference type="ARBA" id="ARBA00004496"/>
    </source>
</evidence>
<dbReference type="InterPro" id="IPR039024">
    <property type="entry name" value="RTC4"/>
</dbReference>
<evidence type="ECO:0000259" key="9">
    <source>
        <dbReference type="SMART" id="SM01312"/>
    </source>
</evidence>
<comment type="function">
    <text evidence="1">May be involved in a process influencing telomere capping.</text>
</comment>
<dbReference type="Pfam" id="PF14474">
    <property type="entry name" value="RTC4"/>
    <property type="match status" value="1"/>
</dbReference>
<reference evidence="10" key="1">
    <citation type="journal article" date="2021" name="Nat. Commun.">
        <title>Genetic determinants of endophytism in the Arabidopsis root mycobiome.</title>
        <authorList>
            <person name="Mesny F."/>
            <person name="Miyauchi S."/>
            <person name="Thiergart T."/>
            <person name="Pickel B."/>
            <person name="Atanasova L."/>
            <person name="Karlsson M."/>
            <person name="Huettel B."/>
            <person name="Barry K.W."/>
            <person name="Haridas S."/>
            <person name="Chen C."/>
            <person name="Bauer D."/>
            <person name="Andreopoulos W."/>
            <person name="Pangilinan J."/>
            <person name="LaButti K."/>
            <person name="Riley R."/>
            <person name="Lipzen A."/>
            <person name="Clum A."/>
            <person name="Drula E."/>
            <person name="Henrissat B."/>
            <person name="Kohler A."/>
            <person name="Grigoriev I.V."/>
            <person name="Martin F.M."/>
            <person name="Hacquard S."/>
        </authorList>
    </citation>
    <scope>NUCLEOTIDE SEQUENCE</scope>
    <source>
        <strain evidence="10">MPI-CAGE-AT-0021</strain>
    </source>
</reference>
<comment type="subcellular location">
    <subcellularLocation>
        <location evidence="3">Cytoplasm</location>
    </subcellularLocation>
    <subcellularLocation>
        <location evidence="2">Nucleus</location>
    </subcellularLocation>
</comment>
<dbReference type="Proteomes" id="UP000717696">
    <property type="component" value="Unassembled WGS sequence"/>
</dbReference>
<dbReference type="PANTHER" id="PTHR41391">
    <property type="entry name" value="RESTRICTION OF TELOMERE CAPPING PROTEIN 4"/>
    <property type="match status" value="1"/>
</dbReference>
<dbReference type="SMART" id="SM01312">
    <property type="entry name" value="RTC4"/>
    <property type="match status" value="1"/>
</dbReference>
<organism evidence="10 11">
    <name type="scientific">Dactylonectria estremocensis</name>
    <dbReference type="NCBI Taxonomy" id="1079267"/>
    <lineage>
        <taxon>Eukaryota</taxon>
        <taxon>Fungi</taxon>
        <taxon>Dikarya</taxon>
        <taxon>Ascomycota</taxon>
        <taxon>Pezizomycotina</taxon>
        <taxon>Sordariomycetes</taxon>
        <taxon>Hypocreomycetidae</taxon>
        <taxon>Hypocreales</taxon>
        <taxon>Nectriaceae</taxon>
        <taxon>Dactylonectria</taxon>
    </lineage>
</organism>
<sequence length="536" mass="58867">MASGRSGLSIKQNPPRLLKTIGGKPVQPPKKLIKPVAFDAAPVSSDDEDDPESRPAKGTGHRHYISSLARSSDSESESNSKATIKRTTFKAPDAGKSQKRVSRNVSSSQSKGSAAESSQDLPSPKSKRRKLEDGDGDPPASTKSTKSSQSKSISSSADHLTDEKGFIKRRAAKATYGKKYGSSQEPRPKKEKARIKEPGSLDSLDSPKKPAKLQAPSDPILSSPAKAPSARFIKQSQDRDDNSDNTLGEPIQKTVRRTMVVQSSNQKKRGVWKALKPPVVKQRAKFTIPAEIPDFSQESREGDEGIPMDPLSSLSDLSDLSDSEGLANLKSATEASNASEGDLDGTEAKCPWCGDTVPDALLKEFANGKRLNVRMQTKFCQTHKKQTALDTWRERHYPAEIVWSDLQSRFEVHRKFLLKVVRGEPSHFRSILADKIETGKARSLKREDNLNPGYYGPRGFNLMCDYLVGEFGDLLKEMAVSDRVIAGRGSASFIECVLVAELAVRMIQEDMDVTTEEARVIMEESKTLGEMIHEDI</sequence>
<keyword evidence="11" id="KW-1185">Reference proteome</keyword>
<keyword evidence="6" id="KW-0963">Cytoplasm</keyword>
<dbReference type="PANTHER" id="PTHR41391:SF1">
    <property type="entry name" value="RESTRICTION OF TELOMERE CAPPING PROTEIN 4"/>
    <property type="match status" value="1"/>
</dbReference>
<gene>
    <name evidence="10" type="ORF">B0J13DRAFT_677243</name>
</gene>
<feature type="region of interest" description="Disordered" evidence="8">
    <location>
        <begin position="290"/>
        <end position="317"/>
    </location>
</feature>
<evidence type="ECO:0000256" key="5">
    <source>
        <dbReference type="ARBA" id="ARBA00015162"/>
    </source>
</evidence>
<evidence type="ECO:0000256" key="4">
    <source>
        <dbReference type="ARBA" id="ARBA00009461"/>
    </source>
</evidence>
<dbReference type="InterPro" id="IPR028094">
    <property type="entry name" value="RTC4_C"/>
</dbReference>
<keyword evidence="7" id="KW-0539">Nucleus</keyword>
<dbReference type="OrthoDB" id="128308at2759"/>